<evidence type="ECO:0000313" key="4">
    <source>
        <dbReference type="EMBL" id="KAJ3559043.1"/>
    </source>
</evidence>
<feature type="domain" description="HTH CENPB-type" evidence="3">
    <location>
        <begin position="111"/>
        <end position="184"/>
    </location>
</feature>
<dbReference type="EMBL" id="JANIEX010001343">
    <property type="protein sequence ID" value="KAJ3559043.1"/>
    <property type="molecule type" value="Genomic_DNA"/>
</dbReference>
<evidence type="ECO:0000259" key="3">
    <source>
        <dbReference type="PROSITE" id="PS51253"/>
    </source>
</evidence>
<proteinExistence type="predicted"/>
<dbReference type="InterPro" id="IPR006600">
    <property type="entry name" value="HTH_CenpB_DNA-bd_dom"/>
</dbReference>
<dbReference type="GO" id="GO:0003677">
    <property type="term" value="F:DNA binding"/>
    <property type="evidence" value="ECO:0007669"/>
    <property type="project" value="UniProtKB-KW"/>
</dbReference>
<accession>A0AAD5VGP5</accession>
<dbReference type="InterPro" id="IPR050863">
    <property type="entry name" value="CenT-Element_Derived"/>
</dbReference>
<name>A0AAD5VGP5_9AGAR</name>
<gene>
    <name evidence="4" type="ORF">NP233_g11363</name>
</gene>
<dbReference type="Proteomes" id="UP001213000">
    <property type="component" value="Unassembled WGS sequence"/>
</dbReference>
<dbReference type="GO" id="GO:0005634">
    <property type="term" value="C:nucleus"/>
    <property type="evidence" value="ECO:0007669"/>
    <property type="project" value="TreeGrafter"/>
</dbReference>
<dbReference type="SUPFAM" id="SSF46689">
    <property type="entry name" value="Homeodomain-like"/>
    <property type="match status" value="1"/>
</dbReference>
<comment type="caution">
    <text evidence="4">The sequence shown here is derived from an EMBL/GenBank/DDBJ whole genome shotgun (WGS) entry which is preliminary data.</text>
</comment>
<evidence type="ECO:0000313" key="5">
    <source>
        <dbReference type="Proteomes" id="UP001213000"/>
    </source>
</evidence>
<sequence length="507" mass="58930">MAPDQPTRKPRKLPGPYKPRVKKAKPKPNAPKTSAQPSRAKMRRVNLTLHDWMTVFAFVDEHPDMTQQEVANHFGSLHDGALLFTQETLSRKLKQRPELTKRVDETPNALSSKRPHVVTRPDVERALFLWVKHMEEKGEHVSGPMLVVKRQRFEEQFGVPRDERLQSDSWVSSFCMNFKLKEYQRHGEAGSVDPAAVEKERQRVRKILERYEPRDRFNFDETGFFPYAPPDRGLATKQMSGKKKDKFRISVGVACNADGSEKLPLFFIGRSKRPKAFKGKTPGEKGFYYRNNAKAWMTKVIFEEWIKQLDVEMRRSNQHILLLVDGFSAHYIAYKPRNIQIEFFAPNLTSHVQPCDAGIIRCLKAHYRRAFCERAINLDEAEQRDIYKINIYEAMWMIREGWDEITSETIEHCWNHTQIQPLPGPVSTTSKPDEPSSLQACVWNIIRTFATTSMTMPEAQEKLKELLKDRYKEEEWMAAFDIVFRAEEDVDRALEEINARASFLSVA</sequence>
<evidence type="ECO:0000256" key="1">
    <source>
        <dbReference type="ARBA" id="ARBA00023125"/>
    </source>
</evidence>
<dbReference type="PANTHER" id="PTHR19303:SF73">
    <property type="entry name" value="PROTEIN PDC2"/>
    <property type="match status" value="1"/>
</dbReference>
<dbReference type="AlphaFoldDB" id="A0AAD5VGP5"/>
<dbReference type="InterPro" id="IPR009057">
    <property type="entry name" value="Homeodomain-like_sf"/>
</dbReference>
<dbReference type="InterPro" id="IPR004875">
    <property type="entry name" value="DDE_SF_endonuclease_dom"/>
</dbReference>
<dbReference type="Gene3D" id="1.10.10.60">
    <property type="entry name" value="Homeodomain-like"/>
    <property type="match status" value="1"/>
</dbReference>
<dbReference type="Pfam" id="PF03184">
    <property type="entry name" value="DDE_1"/>
    <property type="match status" value="1"/>
</dbReference>
<evidence type="ECO:0000256" key="2">
    <source>
        <dbReference type="SAM" id="MobiDB-lite"/>
    </source>
</evidence>
<reference evidence="4" key="1">
    <citation type="submission" date="2022-07" db="EMBL/GenBank/DDBJ databases">
        <title>Genome Sequence of Leucocoprinus birnbaumii.</title>
        <authorList>
            <person name="Buettner E."/>
        </authorList>
    </citation>
    <scope>NUCLEOTIDE SEQUENCE</scope>
    <source>
        <strain evidence="4">VT141</strain>
    </source>
</reference>
<feature type="region of interest" description="Disordered" evidence="2">
    <location>
        <begin position="1"/>
        <end position="40"/>
    </location>
</feature>
<dbReference type="PROSITE" id="PS51253">
    <property type="entry name" value="HTH_CENPB"/>
    <property type="match status" value="1"/>
</dbReference>
<dbReference type="PANTHER" id="PTHR19303">
    <property type="entry name" value="TRANSPOSON"/>
    <property type="match status" value="1"/>
</dbReference>
<keyword evidence="5" id="KW-1185">Reference proteome</keyword>
<organism evidence="4 5">
    <name type="scientific">Leucocoprinus birnbaumii</name>
    <dbReference type="NCBI Taxonomy" id="56174"/>
    <lineage>
        <taxon>Eukaryota</taxon>
        <taxon>Fungi</taxon>
        <taxon>Dikarya</taxon>
        <taxon>Basidiomycota</taxon>
        <taxon>Agaricomycotina</taxon>
        <taxon>Agaricomycetes</taxon>
        <taxon>Agaricomycetidae</taxon>
        <taxon>Agaricales</taxon>
        <taxon>Agaricineae</taxon>
        <taxon>Agaricaceae</taxon>
        <taxon>Leucocoprinus</taxon>
    </lineage>
</organism>
<protein>
    <recommendedName>
        <fullName evidence="3">HTH CENPB-type domain-containing protein</fullName>
    </recommendedName>
</protein>
<keyword evidence="1" id="KW-0238">DNA-binding</keyword>